<accession>A0ABD5WU05</accession>
<evidence type="ECO:0000256" key="2">
    <source>
        <dbReference type="ARBA" id="ARBA00023229"/>
    </source>
</evidence>
<keyword evidence="2" id="KW-0414">Isoprene biosynthesis</keyword>
<evidence type="ECO:0000313" key="7">
    <source>
        <dbReference type="Proteomes" id="UP001596388"/>
    </source>
</evidence>
<keyword evidence="1" id="KW-0808">Transferase</keyword>
<comment type="caution">
    <text evidence="6">The sequence shown here is derived from an EMBL/GenBank/DDBJ whole genome shotgun (WGS) entry which is preliminary data.</text>
</comment>
<dbReference type="RefSeq" id="WP_276239747.1">
    <property type="nucleotide sequence ID" value="NZ_CP119991.1"/>
</dbReference>
<dbReference type="Proteomes" id="UP001596388">
    <property type="component" value="Unassembled WGS sequence"/>
</dbReference>
<dbReference type="EMBL" id="JBHTAG010000001">
    <property type="protein sequence ID" value="MFC7095767.1"/>
    <property type="molecule type" value="Genomic_DNA"/>
</dbReference>
<dbReference type="PANTHER" id="PTHR34069:SF2">
    <property type="entry name" value="BETA-KETOACYL-[ACYL-CARRIER-PROTEIN] SYNTHASE III"/>
    <property type="match status" value="1"/>
</dbReference>
<evidence type="ECO:0000256" key="1">
    <source>
        <dbReference type="ARBA" id="ARBA00022679"/>
    </source>
</evidence>
<keyword evidence="3" id="KW-0012">Acyltransferase</keyword>
<name>A0ABD5WU05_9EURY</name>
<evidence type="ECO:0000256" key="3">
    <source>
        <dbReference type="ARBA" id="ARBA00023315"/>
    </source>
</evidence>
<protein>
    <submittedName>
        <fullName evidence="6">3-oxoacyl-ACP synthase</fullName>
    </submittedName>
</protein>
<proteinExistence type="predicted"/>
<sequence length="360" mass="38030">MSDGGDAATDRPVGLTGLGTYVPDEVLTGAEIADTSGIPESVVVEKMGMREKRVCPPDDDHVSDMCVAAGREALADARIEASALDLVLFHGSEYKDHVVWSAAADVCERLGADGAYAHESYTLCAGAPIAIRHTAAQLRVGDIDRALLVTASREEDLVDYEDDDASFMFNFGSGASATVLEADPATERTSAVVRESAAVTDGSFSRDVVMPAGGSRDPPTHDTVEAGAHSLTVPDPNDMKERLADVSAPAFLGVADDALAASGYERGDVDFLALTHMKRSFHEYLCAELGVDQSESYYLDDYGHVQSADQVLALCEGLDRDRVAAGDVVLFLAAGTGYTWAATVLEWTDDRPASSSSVPS</sequence>
<dbReference type="GeneID" id="79271980"/>
<dbReference type="GO" id="GO:0008299">
    <property type="term" value="P:isoprenoid biosynthetic process"/>
    <property type="evidence" value="ECO:0007669"/>
    <property type="project" value="UniProtKB-KW"/>
</dbReference>
<evidence type="ECO:0000313" key="6">
    <source>
        <dbReference type="EMBL" id="MFC7095767.1"/>
    </source>
</evidence>
<dbReference type="InterPro" id="IPR013747">
    <property type="entry name" value="ACP_syn_III_C"/>
</dbReference>
<dbReference type="InterPro" id="IPR013751">
    <property type="entry name" value="ACP_syn_III_N"/>
</dbReference>
<organism evidence="6 7">
    <name type="scientific">Halobaculum marinum</name>
    <dbReference type="NCBI Taxonomy" id="3031996"/>
    <lineage>
        <taxon>Archaea</taxon>
        <taxon>Methanobacteriati</taxon>
        <taxon>Methanobacteriota</taxon>
        <taxon>Stenosarchaea group</taxon>
        <taxon>Halobacteria</taxon>
        <taxon>Halobacteriales</taxon>
        <taxon>Haloferacaceae</taxon>
        <taxon>Halobaculum</taxon>
    </lineage>
</organism>
<dbReference type="GO" id="GO:0016746">
    <property type="term" value="F:acyltransferase activity"/>
    <property type="evidence" value="ECO:0007669"/>
    <property type="project" value="UniProtKB-KW"/>
</dbReference>
<dbReference type="SUPFAM" id="SSF53901">
    <property type="entry name" value="Thiolase-like"/>
    <property type="match status" value="1"/>
</dbReference>
<dbReference type="PANTHER" id="PTHR34069">
    <property type="entry name" value="3-OXOACYL-[ACYL-CARRIER-PROTEIN] SYNTHASE 3"/>
    <property type="match status" value="1"/>
</dbReference>
<dbReference type="Pfam" id="PF08545">
    <property type="entry name" value="ACP_syn_III"/>
    <property type="match status" value="1"/>
</dbReference>
<dbReference type="NCBIfam" id="NF005308">
    <property type="entry name" value="PRK06840.1"/>
    <property type="match status" value="1"/>
</dbReference>
<dbReference type="Pfam" id="PF08541">
    <property type="entry name" value="ACP_syn_III_C"/>
    <property type="match status" value="1"/>
</dbReference>
<dbReference type="AlphaFoldDB" id="A0ABD5WU05"/>
<keyword evidence="7" id="KW-1185">Reference proteome</keyword>
<evidence type="ECO:0000259" key="5">
    <source>
        <dbReference type="Pfam" id="PF08545"/>
    </source>
</evidence>
<feature type="domain" description="Beta-ketoacyl-[acyl-carrier-protein] synthase III N-terminal" evidence="5">
    <location>
        <begin position="123"/>
        <end position="191"/>
    </location>
</feature>
<feature type="domain" description="Beta-ketoacyl-[acyl-carrier-protein] synthase III C-terminal" evidence="4">
    <location>
        <begin position="259"/>
        <end position="347"/>
    </location>
</feature>
<evidence type="ECO:0000259" key="4">
    <source>
        <dbReference type="Pfam" id="PF08541"/>
    </source>
</evidence>
<reference evidence="6 7" key="1">
    <citation type="journal article" date="2019" name="Int. J. Syst. Evol. Microbiol.">
        <title>The Global Catalogue of Microorganisms (GCM) 10K type strain sequencing project: providing services to taxonomists for standard genome sequencing and annotation.</title>
        <authorList>
            <consortium name="The Broad Institute Genomics Platform"/>
            <consortium name="The Broad Institute Genome Sequencing Center for Infectious Disease"/>
            <person name="Wu L."/>
            <person name="Ma J."/>
        </authorList>
    </citation>
    <scope>NUCLEOTIDE SEQUENCE [LARGE SCALE GENOMIC DNA]</scope>
    <source>
        <strain evidence="6 7">DT55</strain>
    </source>
</reference>
<gene>
    <name evidence="6" type="ORF">ACFQKD_00485</name>
</gene>
<dbReference type="Gene3D" id="3.40.47.10">
    <property type="match status" value="1"/>
</dbReference>
<dbReference type="InterPro" id="IPR016039">
    <property type="entry name" value="Thiolase-like"/>
</dbReference>